<proteinExistence type="predicted"/>
<reference evidence="2" key="1">
    <citation type="submission" date="2011-08" db="EMBL/GenBank/DDBJ databases">
        <authorList>
            <person name="Rombauts S."/>
        </authorList>
    </citation>
    <scope>NUCLEOTIDE SEQUENCE</scope>
    <source>
        <strain evidence="2">London</strain>
    </source>
</reference>
<evidence type="ECO:0000313" key="2">
    <source>
        <dbReference type="Proteomes" id="UP000015104"/>
    </source>
</evidence>
<name>T1JQ66_TETUR</name>
<dbReference type="EMBL" id="CAEY01000437">
    <property type="status" value="NOT_ANNOTATED_CDS"/>
    <property type="molecule type" value="Genomic_DNA"/>
</dbReference>
<sequence>MLEICGGSCCLERKKDARNLAEAKMIQEPIPEYQIFSTGICFMVAVLVQFFWSHDIVISLMNFRFENESLKGRLLSALIKLLCIYTKAARNEFLEMINCPTNMHLKYDRPIISKLKHNPRRPGFKAEVELDAHMMAILKILAQDKSMSINETSDFDHFVNLLKILTFHVSDPMDEWLSEEENLKINQQLSVGSSNVDLAGLVIGFPAYKNAEGVIINRYIK</sequence>
<accession>T1JQ66</accession>
<keyword evidence="2" id="KW-1185">Reference proteome</keyword>
<evidence type="ECO:0000313" key="1">
    <source>
        <dbReference type="EnsemblMetazoa" id="tetur01g02090.1"/>
    </source>
</evidence>
<dbReference type="AlphaFoldDB" id="T1JQ66"/>
<dbReference type="EnsemblMetazoa" id="tetur01g02090.1">
    <property type="protein sequence ID" value="tetur01g02090.1"/>
    <property type="gene ID" value="tetur01g02090"/>
</dbReference>
<protein>
    <submittedName>
        <fullName evidence="1">Uncharacterized protein</fullName>
    </submittedName>
</protein>
<dbReference type="HOGENOM" id="CLU_1252065_0_0_1"/>
<dbReference type="Proteomes" id="UP000015104">
    <property type="component" value="Unassembled WGS sequence"/>
</dbReference>
<reference evidence="1" key="2">
    <citation type="submission" date="2015-06" db="UniProtKB">
        <authorList>
            <consortium name="EnsemblMetazoa"/>
        </authorList>
    </citation>
    <scope>IDENTIFICATION</scope>
</reference>
<organism evidence="1 2">
    <name type="scientific">Tetranychus urticae</name>
    <name type="common">Two-spotted spider mite</name>
    <dbReference type="NCBI Taxonomy" id="32264"/>
    <lineage>
        <taxon>Eukaryota</taxon>
        <taxon>Metazoa</taxon>
        <taxon>Ecdysozoa</taxon>
        <taxon>Arthropoda</taxon>
        <taxon>Chelicerata</taxon>
        <taxon>Arachnida</taxon>
        <taxon>Acari</taxon>
        <taxon>Acariformes</taxon>
        <taxon>Trombidiformes</taxon>
        <taxon>Prostigmata</taxon>
        <taxon>Eleutherengona</taxon>
        <taxon>Raphignathae</taxon>
        <taxon>Tetranychoidea</taxon>
        <taxon>Tetranychidae</taxon>
        <taxon>Tetranychus</taxon>
    </lineage>
</organism>